<dbReference type="RefSeq" id="WP_048310303.1">
    <property type="nucleotide sequence ID" value="NZ_CP119526.1"/>
</dbReference>
<dbReference type="EMBL" id="LELK01000001">
    <property type="protein sequence ID" value="KMM39133.1"/>
    <property type="molecule type" value="Genomic_DNA"/>
</dbReference>
<dbReference type="OrthoDB" id="9127144at2"/>
<dbReference type="CDD" id="cd04301">
    <property type="entry name" value="NAT_SF"/>
    <property type="match status" value="1"/>
</dbReference>
<comment type="caution">
    <text evidence="4">The sequence shown here is derived from an EMBL/GenBank/DDBJ whole genome shotgun (WGS) entry which is preliminary data.</text>
</comment>
<reference evidence="4" key="1">
    <citation type="submission" date="2015-06" db="EMBL/GenBank/DDBJ databases">
        <authorList>
            <person name="Liu B."/>
            <person name="Wang J."/>
            <person name="Zhu Y."/>
            <person name="Liu G."/>
            <person name="Chen Q."/>
            <person name="Zheng C."/>
            <person name="Che J."/>
            <person name="Ge C."/>
            <person name="Shi H."/>
            <person name="Pan Z."/>
            <person name="Liu X."/>
        </authorList>
    </citation>
    <scope>NUCLEOTIDE SEQUENCE [LARGE SCALE GENOMIC DNA]</scope>
    <source>
        <strain evidence="4">DSM 16346</strain>
    </source>
</reference>
<feature type="domain" description="N-acetyltransferase" evidence="3">
    <location>
        <begin position="4"/>
        <end position="147"/>
    </location>
</feature>
<dbReference type="PANTHER" id="PTHR43420:SF47">
    <property type="entry name" value="N-ACETYLTRANSFERASE DOMAIN-CONTAINING PROTEIN"/>
    <property type="match status" value="1"/>
</dbReference>
<sequence length="147" mass="17121">MRDVYFRNITTSNESAARKIALKSGQEEFIETVDECLEEATTYKGWHPVAIYHNEEMIGFAMYGSFGPNKDTWIDRIIIDENYQGKGYGRIAMKKLIGIVSRKFEVTDIYLSIVEENRIAFNLYKSMGFEYINERDPNGELIFKYSI</sequence>
<dbReference type="PROSITE" id="PS51186">
    <property type="entry name" value="GNAT"/>
    <property type="match status" value="1"/>
</dbReference>
<dbReference type="InterPro" id="IPR050680">
    <property type="entry name" value="YpeA/RimI_acetyltransf"/>
</dbReference>
<evidence type="ECO:0000259" key="3">
    <source>
        <dbReference type="PROSITE" id="PS51186"/>
    </source>
</evidence>
<dbReference type="InterPro" id="IPR000182">
    <property type="entry name" value="GNAT_dom"/>
</dbReference>
<dbReference type="Gene3D" id="3.40.630.30">
    <property type="match status" value="1"/>
</dbReference>
<dbReference type="AlphaFoldDB" id="A0A0J6D1I1"/>
<keyword evidence="5" id="KW-1185">Reference proteome</keyword>
<evidence type="ECO:0000313" key="4">
    <source>
        <dbReference type="EMBL" id="KMM39133.1"/>
    </source>
</evidence>
<dbReference type="Pfam" id="PF00583">
    <property type="entry name" value="Acetyltransf_1"/>
    <property type="match status" value="1"/>
</dbReference>
<protein>
    <submittedName>
        <fullName evidence="4">Diamine acetyltransferase</fullName>
    </submittedName>
</protein>
<dbReference type="PANTHER" id="PTHR43420">
    <property type="entry name" value="ACETYLTRANSFERASE"/>
    <property type="match status" value="1"/>
</dbReference>
<evidence type="ECO:0000256" key="1">
    <source>
        <dbReference type="ARBA" id="ARBA00022679"/>
    </source>
</evidence>
<gene>
    <name evidence="4" type="ORF">AB986_07850</name>
</gene>
<organism evidence="4 5">
    <name type="scientific">Guptibacillus hwajinpoensis</name>
    <dbReference type="NCBI Taxonomy" id="208199"/>
    <lineage>
        <taxon>Bacteria</taxon>
        <taxon>Bacillati</taxon>
        <taxon>Bacillota</taxon>
        <taxon>Bacilli</taxon>
        <taxon>Bacillales</taxon>
        <taxon>Guptibacillaceae</taxon>
        <taxon>Guptibacillus</taxon>
    </lineage>
</organism>
<evidence type="ECO:0000313" key="5">
    <source>
        <dbReference type="Proteomes" id="UP000035996"/>
    </source>
</evidence>
<dbReference type="InterPro" id="IPR027455">
    <property type="entry name" value="Sper_AcTfrase_N"/>
</dbReference>
<accession>A0A0J6D1I1</accession>
<dbReference type="SUPFAM" id="SSF55729">
    <property type="entry name" value="Acyl-CoA N-acyltransferases (Nat)"/>
    <property type="match status" value="1"/>
</dbReference>
<dbReference type="PATRIC" id="fig|157733.3.peg.3841"/>
<keyword evidence="2" id="KW-0012">Acyltransferase</keyword>
<name>A0A0J6D1I1_9BACL</name>
<dbReference type="InterPro" id="IPR016181">
    <property type="entry name" value="Acyl_CoA_acyltransferase"/>
</dbReference>
<dbReference type="STRING" id="157733.AB986_07850"/>
<keyword evidence="1" id="KW-0808">Transferase</keyword>
<dbReference type="Proteomes" id="UP000035996">
    <property type="component" value="Unassembled WGS sequence"/>
</dbReference>
<evidence type="ECO:0000256" key="2">
    <source>
        <dbReference type="ARBA" id="ARBA00023315"/>
    </source>
</evidence>
<dbReference type="Gene3D" id="1.10.287.900">
    <property type="entry name" value="The crystal structure of the spermine/spermidine acetyltransferase from enterococcus faecali"/>
    <property type="match status" value="1"/>
</dbReference>
<dbReference type="GO" id="GO:0016747">
    <property type="term" value="F:acyltransferase activity, transferring groups other than amino-acyl groups"/>
    <property type="evidence" value="ECO:0007669"/>
    <property type="project" value="InterPro"/>
</dbReference>
<proteinExistence type="predicted"/>